<dbReference type="SUPFAM" id="SSF51215">
    <property type="entry name" value="Regulatory protein AraC"/>
    <property type="match status" value="1"/>
</dbReference>
<dbReference type="SUPFAM" id="SSF46689">
    <property type="entry name" value="Homeodomain-like"/>
    <property type="match status" value="2"/>
</dbReference>
<protein>
    <submittedName>
        <fullName evidence="5">AraC-like DNA-binding protein</fullName>
    </submittedName>
</protein>
<proteinExistence type="predicted"/>
<dbReference type="Proteomes" id="UP000256304">
    <property type="component" value="Unassembled WGS sequence"/>
</dbReference>
<dbReference type="SMART" id="SM00342">
    <property type="entry name" value="HTH_ARAC"/>
    <property type="match status" value="1"/>
</dbReference>
<dbReference type="InterPro" id="IPR009057">
    <property type="entry name" value="Homeodomain-like_sf"/>
</dbReference>
<dbReference type="RefSeq" id="WP_116188896.1">
    <property type="nucleotide sequence ID" value="NZ_QTTN01000009.1"/>
</dbReference>
<dbReference type="GO" id="GO:0003700">
    <property type="term" value="F:DNA-binding transcription factor activity"/>
    <property type="evidence" value="ECO:0007669"/>
    <property type="project" value="InterPro"/>
</dbReference>
<evidence type="ECO:0000313" key="5">
    <source>
        <dbReference type="EMBL" id="REE87450.1"/>
    </source>
</evidence>
<keyword evidence="6" id="KW-1185">Reference proteome</keyword>
<evidence type="ECO:0000313" key="6">
    <source>
        <dbReference type="Proteomes" id="UP000256304"/>
    </source>
</evidence>
<dbReference type="OrthoDB" id="2638442at2"/>
<reference evidence="5 6" key="1">
    <citation type="submission" date="2018-08" db="EMBL/GenBank/DDBJ databases">
        <title>Genomic Encyclopedia of Type Strains, Phase III (KMG-III): the genomes of soil and plant-associated and newly described type strains.</title>
        <authorList>
            <person name="Whitman W."/>
        </authorList>
    </citation>
    <scope>NUCLEOTIDE SEQUENCE [LARGE SCALE GENOMIC DNA]</scope>
    <source>
        <strain evidence="5 6">CGMCC 1.10966</strain>
    </source>
</reference>
<name>A0A3D9SDH8_9BACL</name>
<evidence type="ECO:0000256" key="3">
    <source>
        <dbReference type="ARBA" id="ARBA00023163"/>
    </source>
</evidence>
<dbReference type="Pfam" id="PF02311">
    <property type="entry name" value="AraC_binding"/>
    <property type="match status" value="1"/>
</dbReference>
<dbReference type="GO" id="GO:0043565">
    <property type="term" value="F:sequence-specific DNA binding"/>
    <property type="evidence" value="ECO:0007669"/>
    <property type="project" value="InterPro"/>
</dbReference>
<dbReference type="PANTHER" id="PTHR43280">
    <property type="entry name" value="ARAC-FAMILY TRANSCRIPTIONAL REGULATOR"/>
    <property type="match status" value="1"/>
</dbReference>
<dbReference type="Pfam" id="PF12833">
    <property type="entry name" value="HTH_18"/>
    <property type="match status" value="1"/>
</dbReference>
<accession>A0A3D9SDH8</accession>
<dbReference type="PROSITE" id="PS00041">
    <property type="entry name" value="HTH_ARAC_FAMILY_1"/>
    <property type="match status" value="1"/>
</dbReference>
<dbReference type="EMBL" id="QTTN01000009">
    <property type="protein sequence ID" value="REE87450.1"/>
    <property type="molecule type" value="Genomic_DNA"/>
</dbReference>
<evidence type="ECO:0000259" key="4">
    <source>
        <dbReference type="PROSITE" id="PS01124"/>
    </source>
</evidence>
<dbReference type="InterPro" id="IPR020449">
    <property type="entry name" value="Tscrpt_reg_AraC-type_HTH"/>
</dbReference>
<dbReference type="PANTHER" id="PTHR43280:SF2">
    <property type="entry name" value="HTH-TYPE TRANSCRIPTIONAL REGULATOR EXSA"/>
    <property type="match status" value="1"/>
</dbReference>
<dbReference type="AlphaFoldDB" id="A0A3D9SDH8"/>
<dbReference type="InterPro" id="IPR018062">
    <property type="entry name" value="HTH_AraC-typ_CS"/>
</dbReference>
<dbReference type="InterPro" id="IPR037923">
    <property type="entry name" value="HTH-like"/>
</dbReference>
<evidence type="ECO:0000256" key="2">
    <source>
        <dbReference type="ARBA" id="ARBA00023125"/>
    </source>
</evidence>
<keyword evidence="3" id="KW-0804">Transcription</keyword>
<comment type="caution">
    <text evidence="5">The sequence shown here is derived from an EMBL/GenBank/DDBJ whole genome shotgun (WGS) entry which is preliminary data.</text>
</comment>
<dbReference type="InterPro" id="IPR018060">
    <property type="entry name" value="HTH_AraC"/>
</dbReference>
<keyword evidence="2 5" id="KW-0238">DNA-binding</keyword>
<keyword evidence="1" id="KW-0805">Transcription regulation</keyword>
<feature type="domain" description="HTH araC/xylS-type" evidence="4">
    <location>
        <begin position="188"/>
        <end position="286"/>
    </location>
</feature>
<dbReference type="PRINTS" id="PR00032">
    <property type="entry name" value="HTHARAC"/>
</dbReference>
<sequence>MEIIAGGGCENAEFLYYTPNDLDKENAIWPVRGGVTETRRGYSAGPKSIESYSLHAVREGSILLEYDDGKSATLKAGDVFCLFPMRTYTYRAIEGEPLPQMSWIVIDGPGAERLLALAGLSCARPFSSQKWKPEAERAINGLLGLMRGGETDAVVLTLEMQSLLYRLFAAVCGSVPNARPQETSDWVKRSMAYIQYHAFEGITVQQAAKAAGMNRTYYSVAFAEKTGKSPSDYITQVRLDKAKRLLAETDASITEVAYTTGYSSLYAFTRTFKNRFSITPTAYRDSSDQQRRLYE</sequence>
<dbReference type="PROSITE" id="PS01124">
    <property type="entry name" value="HTH_ARAC_FAMILY_2"/>
    <property type="match status" value="1"/>
</dbReference>
<dbReference type="Gene3D" id="1.10.10.60">
    <property type="entry name" value="Homeodomain-like"/>
    <property type="match status" value="2"/>
</dbReference>
<organism evidence="5 6">
    <name type="scientific">Paenibacillus taihuensis</name>
    <dbReference type="NCBI Taxonomy" id="1156355"/>
    <lineage>
        <taxon>Bacteria</taxon>
        <taxon>Bacillati</taxon>
        <taxon>Bacillota</taxon>
        <taxon>Bacilli</taxon>
        <taxon>Bacillales</taxon>
        <taxon>Paenibacillaceae</taxon>
        <taxon>Paenibacillus</taxon>
    </lineage>
</organism>
<evidence type="ECO:0000256" key="1">
    <source>
        <dbReference type="ARBA" id="ARBA00023015"/>
    </source>
</evidence>
<gene>
    <name evidence="5" type="ORF">A8990_10996</name>
</gene>
<dbReference type="InterPro" id="IPR003313">
    <property type="entry name" value="AraC-bd"/>
</dbReference>